<accession>A0A348AQV0</accession>
<dbReference type="Gene3D" id="1.10.10.2840">
    <property type="entry name" value="PucR C-terminal helix-turn-helix domain"/>
    <property type="match status" value="1"/>
</dbReference>
<dbReference type="InterPro" id="IPR042070">
    <property type="entry name" value="PucR_C-HTH_sf"/>
</dbReference>
<gene>
    <name evidence="3" type="ORF">MAMMFC1_04165</name>
</gene>
<evidence type="ECO:0000259" key="1">
    <source>
        <dbReference type="Pfam" id="PF09862"/>
    </source>
</evidence>
<dbReference type="RefSeq" id="WP_126310267.1">
    <property type="nucleotide sequence ID" value="NZ_AP018449.1"/>
</dbReference>
<dbReference type="KEGG" id="mana:MAMMFC1_04165"/>
<name>A0A348AQV0_9FIRM</name>
<dbReference type="InterPro" id="IPR018658">
    <property type="entry name" value="DUF2089"/>
</dbReference>
<feature type="domain" description="DUF2089" evidence="1">
    <location>
        <begin position="42"/>
        <end position="88"/>
    </location>
</feature>
<organism evidence="3 4">
    <name type="scientific">Methylomusa anaerophila</name>
    <dbReference type="NCBI Taxonomy" id="1930071"/>
    <lineage>
        <taxon>Bacteria</taxon>
        <taxon>Bacillati</taxon>
        <taxon>Bacillota</taxon>
        <taxon>Negativicutes</taxon>
        <taxon>Selenomonadales</taxon>
        <taxon>Sporomusaceae</taxon>
        <taxon>Methylomusa</taxon>
    </lineage>
</organism>
<evidence type="ECO:0000313" key="4">
    <source>
        <dbReference type="Proteomes" id="UP000276437"/>
    </source>
</evidence>
<reference evidence="3 4" key="1">
    <citation type="journal article" date="2018" name="Int. J. Syst. Evol. Microbiol.">
        <title>Methylomusa anaerophila gen. nov., sp. nov., an anaerobic methanol-utilizing bacterium isolated from a microbial fuel cell.</title>
        <authorList>
            <person name="Amano N."/>
            <person name="Yamamuro A."/>
            <person name="Miyahara M."/>
            <person name="Kouzuma A."/>
            <person name="Abe T."/>
            <person name="Watanabe K."/>
        </authorList>
    </citation>
    <scope>NUCLEOTIDE SEQUENCE [LARGE SCALE GENOMIC DNA]</scope>
    <source>
        <strain evidence="3 4">MMFC1</strain>
    </source>
</reference>
<sequence>MIFRAPNYCPVCNHEMKISSLSCDYCQTQIEGSFTTCKLCKLPVEQQEFIEVFLKCRGSIKDVEKELGISYPTVRNRLDGVVQALGYKVQKQDDEEEKNFKQEIISALEKGEISAQEAVRLLRKAAK</sequence>
<dbReference type="Pfam" id="PF09862">
    <property type="entry name" value="DUF2089"/>
    <property type="match status" value="1"/>
</dbReference>
<feature type="domain" description="DUF2089" evidence="2">
    <location>
        <begin position="9"/>
        <end position="40"/>
    </location>
</feature>
<dbReference type="InterPro" id="IPR053957">
    <property type="entry name" value="DUF2089_Zn_ribbon"/>
</dbReference>
<evidence type="ECO:0000313" key="3">
    <source>
        <dbReference type="EMBL" id="BBB93448.1"/>
    </source>
</evidence>
<keyword evidence="4" id="KW-1185">Reference proteome</keyword>
<dbReference type="EMBL" id="AP018449">
    <property type="protein sequence ID" value="BBB93448.1"/>
    <property type="molecule type" value="Genomic_DNA"/>
</dbReference>
<protein>
    <recommendedName>
        <fullName evidence="5">DUF2089 domain-containing protein</fullName>
    </recommendedName>
</protein>
<dbReference type="Pfam" id="PF22747">
    <property type="entry name" value="Zn_ribbon_DUF2089"/>
    <property type="match status" value="1"/>
</dbReference>
<evidence type="ECO:0000259" key="2">
    <source>
        <dbReference type="Pfam" id="PF22747"/>
    </source>
</evidence>
<proteinExistence type="predicted"/>
<dbReference type="AlphaFoldDB" id="A0A348AQV0"/>
<dbReference type="Proteomes" id="UP000276437">
    <property type="component" value="Chromosome"/>
</dbReference>
<evidence type="ECO:0008006" key="5">
    <source>
        <dbReference type="Google" id="ProtNLM"/>
    </source>
</evidence>
<dbReference type="OrthoDB" id="9797643at2"/>